<dbReference type="AlphaFoldDB" id="A0A9D1KCS3"/>
<comment type="caution">
    <text evidence="3">The sequence shown here is derived from an EMBL/GenBank/DDBJ whole genome shotgun (WGS) entry which is preliminary data.</text>
</comment>
<protein>
    <submittedName>
        <fullName evidence="3">GH3 auxin-responsive promoter family protein</fullName>
    </submittedName>
</protein>
<proteinExistence type="predicted"/>
<dbReference type="InterPro" id="IPR042099">
    <property type="entry name" value="ANL_N_sf"/>
</dbReference>
<dbReference type="Gene3D" id="3.40.50.12780">
    <property type="entry name" value="N-terminal domain of ligase-like"/>
    <property type="match status" value="1"/>
</dbReference>
<dbReference type="GO" id="GO:0016881">
    <property type="term" value="F:acid-amino acid ligase activity"/>
    <property type="evidence" value="ECO:0007669"/>
    <property type="project" value="TreeGrafter"/>
</dbReference>
<dbReference type="PANTHER" id="PTHR31901:SF9">
    <property type="entry name" value="GH3 DOMAIN-CONTAINING PROTEIN"/>
    <property type="match status" value="1"/>
</dbReference>
<dbReference type="EMBL" id="DVKT01000001">
    <property type="protein sequence ID" value="HIT38456.1"/>
    <property type="molecule type" value="Genomic_DNA"/>
</dbReference>
<gene>
    <name evidence="3" type="ORF">IAD06_00225</name>
</gene>
<feature type="domain" description="GH3 C-terminal" evidence="2">
    <location>
        <begin position="380"/>
        <end position="492"/>
    </location>
</feature>
<dbReference type="InterPro" id="IPR055378">
    <property type="entry name" value="GH3_C"/>
</dbReference>
<organism evidence="3 4">
    <name type="scientific">Candidatus Caccoplasma intestinavium</name>
    <dbReference type="NCBI Taxonomy" id="2840716"/>
    <lineage>
        <taxon>Bacteria</taxon>
        <taxon>Pseudomonadati</taxon>
        <taxon>Bacteroidota</taxon>
        <taxon>Bacteroidia</taxon>
        <taxon>Bacteroidales</taxon>
        <taxon>Bacteroidaceae</taxon>
        <taxon>Bacteroidaceae incertae sedis</taxon>
        <taxon>Candidatus Caccoplasma</taxon>
    </lineage>
</organism>
<dbReference type="InterPro" id="IPR004993">
    <property type="entry name" value="GH3"/>
</dbReference>
<feature type="domain" description="GH3 middle" evidence="1">
    <location>
        <begin position="295"/>
        <end position="362"/>
    </location>
</feature>
<evidence type="ECO:0000259" key="1">
    <source>
        <dbReference type="Pfam" id="PF23571"/>
    </source>
</evidence>
<dbReference type="InterPro" id="IPR055377">
    <property type="entry name" value="GH3_M"/>
</dbReference>
<reference evidence="3" key="1">
    <citation type="submission" date="2020-10" db="EMBL/GenBank/DDBJ databases">
        <authorList>
            <person name="Gilroy R."/>
        </authorList>
    </citation>
    <scope>NUCLEOTIDE SEQUENCE</scope>
    <source>
        <strain evidence="3">21143</strain>
    </source>
</reference>
<dbReference type="Pfam" id="PF03321">
    <property type="entry name" value="GH3"/>
    <property type="match status" value="1"/>
</dbReference>
<evidence type="ECO:0000259" key="2">
    <source>
        <dbReference type="Pfam" id="PF23572"/>
    </source>
</evidence>
<dbReference type="GO" id="GO:0005737">
    <property type="term" value="C:cytoplasm"/>
    <property type="evidence" value="ECO:0007669"/>
    <property type="project" value="TreeGrafter"/>
</dbReference>
<sequence>MRSPSIFNLYFSRRQHSHDRYAEHGDTIQKKQLDYLLHAARNTEIGKRYGFSDIKSYSDFASRIPVIDYEGIKPYVDRMLRGENNLIWPSKIKWFAKSSGTTNDKSKFIPVSSECLKKCHYQGGFDVVATYFRNYPHNKLFFGKSLILGGSHAINPLSPGISCGDLSAVLLQNSSTFVNCMRAPKLKIALMSEWEAKIKAIVEDTMHRNIVSLSGVPSWMMTLIKRILQESGAQNLCEVWPNLEVFFHGGISFEPYRRYYKELIPSTGMHYVETYNASEGFFGIQNEPEKQDMLLMLDLGVFFEFIPLNELNRENPRILPPWEIEVGGNYALVISSTNGLWRYLIGDTVKITSTHPIKFTISGRTKHFINAFGEELMVSNAEKGLAKACEKTGSKVLNYSAAPVFMSDKSRGHHQWLIEFEKTPADIDTFADILDEALQEVNSDYEAKRYKGIFLDRLEIVVARPHLFDDWLREKGKLGGQHKIPRLSNNRELIEDMLKMNH</sequence>
<evidence type="ECO:0000313" key="3">
    <source>
        <dbReference type="EMBL" id="HIT38456.1"/>
    </source>
</evidence>
<accession>A0A9D1KCS3</accession>
<dbReference type="PANTHER" id="PTHR31901">
    <property type="entry name" value="GH3 DOMAIN-CONTAINING PROTEIN"/>
    <property type="match status" value="1"/>
</dbReference>
<dbReference type="Proteomes" id="UP000886722">
    <property type="component" value="Unassembled WGS sequence"/>
</dbReference>
<name>A0A9D1KCS3_9BACT</name>
<dbReference type="Pfam" id="PF23571">
    <property type="entry name" value="GH3_M"/>
    <property type="match status" value="1"/>
</dbReference>
<evidence type="ECO:0000313" key="4">
    <source>
        <dbReference type="Proteomes" id="UP000886722"/>
    </source>
</evidence>
<dbReference type="Pfam" id="PF23572">
    <property type="entry name" value="GH3_C"/>
    <property type="match status" value="1"/>
</dbReference>
<reference evidence="3" key="2">
    <citation type="journal article" date="2021" name="PeerJ">
        <title>Extensive microbial diversity within the chicken gut microbiome revealed by metagenomics and culture.</title>
        <authorList>
            <person name="Gilroy R."/>
            <person name="Ravi A."/>
            <person name="Getino M."/>
            <person name="Pursley I."/>
            <person name="Horton D.L."/>
            <person name="Alikhan N.F."/>
            <person name="Baker D."/>
            <person name="Gharbi K."/>
            <person name="Hall N."/>
            <person name="Watson M."/>
            <person name="Adriaenssens E.M."/>
            <person name="Foster-Nyarko E."/>
            <person name="Jarju S."/>
            <person name="Secka A."/>
            <person name="Antonio M."/>
            <person name="Oren A."/>
            <person name="Chaudhuri R.R."/>
            <person name="La Ragione R."/>
            <person name="Hildebrand F."/>
            <person name="Pallen M.J."/>
        </authorList>
    </citation>
    <scope>NUCLEOTIDE SEQUENCE</scope>
    <source>
        <strain evidence="3">21143</strain>
    </source>
</reference>